<dbReference type="Gene3D" id="3.10.20.310">
    <property type="entry name" value="membrane protein fhac"/>
    <property type="match status" value="3"/>
</dbReference>
<keyword evidence="2" id="KW-0472">Membrane</keyword>
<feature type="domain" description="POTRA" evidence="3">
    <location>
        <begin position="23"/>
        <end position="101"/>
    </location>
</feature>
<comment type="subcellular location">
    <subcellularLocation>
        <location evidence="1">Membrane</location>
    </subcellularLocation>
</comment>
<name>A0A382KP11_9ZZZZ</name>
<evidence type="ECO:0000313" key="4">
    <source>
        <dbReference type="EMBL" id="SVC24992.1"/>
    </source>
</evidence>
<evidence type="ECO:0000256" key="2">
    <source>
        <dbReference type="ARBA" id="ARBA00023136"/>
    </source>
</evidence>
<dbReference type="InterPro" id="IPR034746">
    <property type="entry name" value="POTRA"/>
</dbReference>
<dbReference type="EMBL" id="UINC01081289">
    <property type="protein sequence ID" value="SVC24992.1"/>
    <property type="molecule type" value="Genomic_DNA"/>
</dbReference>
<evidence type="ECO:0000259" key="3">
    <source>
        <dbReference type="PROSITE" id="PS51779"/>
    </source>
</evidence>
<dbReference type="Pfam" id="PF07244">
    <property type="entry name" value="POTRA"/>
    <property type="match status" value="3"/>
</dbReference>
<feature type="non-terminal residue" evidence="4">
    <location>
        <position position="316"/>
    </location>
</feature>
<proteinExistence type="predicted"/>
<protein>
    <recommendedName>
        <fullName evidence="3">POTRA domain-containing protein</fullName>
    </recommendedName>
</protein>
<organism evidence="4">
    <name type="scientific">marine metagenome</name>
    <dbReference type="NCBI Taxonomy" id="408172"/>
    <lineage>
        <taxon>unclassified sequences</taxon>
        <taxon>metagenomes</taxon>
        <taxon>ecological metagenomes</taxon>
    </lineage>
</organism>
<dbReference type="InterPro" id="IPR010827">
    <property type="entry name" value="BamA/TamA_POTRA"/>
</dbReference>
<sequence length="316" mass="35737">MLLVLAVQAIADRTVDLRDLDTPKVVAVRFEHLAEKPISNREVRAAMRTQVGSPFARRFFRADVAKIENLYRSRGYMDVDIVRSRFVIDDDGKLHITLKVDSGRQWTVSGVAVQFTGQDTLLAAILLARLRVAPGEVFRYGEVIGDERELLAWLNSEGFAHARVRNKVDLDARRQEVAVSYSVSTGERMYFGPVTIEQTDLLTRRSLLERKFTFREGQLYDPEQMRRTRNNLSRTGLFRSVTLTTPTGAPGDSVQPVILSLQERKFLHLRSRLFVNNSEPGVSGRVQHINFIGRGNRIGVDANLGRPLEGLTLFLT</sequence>
<dbReference type="PROSITE" id="PS51779">
    <property type="entry name" value="POTRA"/>
    <property type="match status" value="1"/>
</dbReference>
<accession>A0A382KP11</accession>
<gene>
    <name evidence="4" type="ORF">METZ01_LOCUS277846</name>
</gene>
<reference evidence="4" key="1">
    <citation type="submission" date="2018-05" db="EMBL/GenBank/DDBJ databases">
        <authorList>
            <person name="Lanie J.A."/>
            <person name="Ng W.-L."/>
            <person name="Kazmierczak K.M."/>
            <person name="Andrzejewski T.M."/>
            <person name="Davidsen T.M."/>
            <person name="Wayne K.J."/>
            <person name="Tettelin H."/>
            <person name="Glass J.I."/>
            <person name="Rusch D."/>
            <person name="Podicherti R."/>
            <person name="Tsui H.-C.T."/>
            <person name="Winkler M.E."/>
        </authorList>
    </citation>
    <scope>NUCLEOTIDE SEQUENCE</scope>
</reference>
<dbReference type="GO" id="GO:0019867">
    <property type="term" value="C:outer membrane"/>
    <property type="evidence" value="ECO:0007669"/>
    <property type="project" value="InterPro"/>
</dbReference>
<dbReference type="AlphaFoldDB" id="A0A382KP11"/>
<evidence type="ECO:0000256" key="1">
    <source>
        <dbReference type="ARBA" id="ARBA00004370"/>
    </source>
</evidence>